<dbReference type="InterPro" id="IPR035332">
    <property type="entry name" value="DUF5386"/>
</dbReference>
<dbReference type="InParanoid" id="Q23309"/>
<reference evidence="2 3" key="1">
    <citation type="journal article" date="1998" name="Science">
        <title>Genome sequence of the nematode C. elegans: a platform for investigating biology.</title>
        <authorList>
            <consortium name="The C. elegans sequencing consortium"/>
            <person name="Sulson J.E."/>
            <person name="Waterston R."/>
        </authorList>
    </citation>
    <scope>NUCLEOTIDE SEQUENCE [LARGE SCALE GENOMIC DNA]</scope>
    <source>
        <strain evidence="2 3">Bristol N2</strain>
    </source>
</reference>
<dbReference type="AGR" id="WB:WBGene00013886"/>
<dbReference type="UCSC" id="ZC412.5">
    <property type="organism name" value="c. elegans"/>
</dbReference>
<dbReference type="GeneID" id="191161"/>
<dbReference type="PeptideAtlas" id="Q23309"/>
<name>Q23309_CAEEL</name>
<dbReference type="HOGENOM" id="CLU_1476463_0_0_1"/>
<dbReference type="KEGG" id="cel:CELE_ZC412.5"/>
<dbReference type="OrthoDB" id="5786925at2759"/>
<dbReference type="Bgee" id="WBGene00013886">
    <property type="expression patterns" value="Expressed in larva and 2 other cell types or tissues"/>
</dbReference>
<feature type="compositionally biased region" description="Basic and acidic residues" evidence="1">
    <location>
        <begin position="76"/>
        <end position="91"/>
    </location>
</feature>
<sequence length="168" mass="18626">MSPRNDSTRKHRKSRSIKDDQHYPPVSFVGVESVGIIECPGSNHLSLASIPTTEFKIPDELALWVRGRIDNVAPKHPCDRRGQQPLAKKEISMNSSRSNSSFPARSPAIMTLMGGVPEAEKEYNVGKDGLLKVSKMMEGGKRYEVSANDRFTVFQQSAGQTCLFTFKA</sequence>
<evidence type="ECO:0000256" key="1">
    <source>
        <dbReference type="SAM" id="MobiDB-lite"/>
    </source>
</evidence>
<dbReference type="eggNOG" id="ENOG502TFAF">
    <property type="taxonomic scope" value="Eukaryota"/>
</dbReference>
<evidence type="ECO:0000313" key="2">
    <source>
        <dbReference type="EMBL" id="CAB01532.1"/>
    </source>
</evidence>
<protein>
    <submittedName>
        <fullName evidence="2">UDENN domain-containing protein</fullName>
    </submittedName>
</protein>
<dbReference type="Pfam" id="PF17360">
    <property type="entry name" value="DUF5386"/>
    <property type="match status" value="1"/>
</dbReference>
<organism evidence="2 3">
    <name type="scientific">Caenorhabditis elegans</name>
    <dbReference type="NCBI Taxonomy" id="6239"/>
    <lineage>
        <taxon>Eukaryota</taxon>
        <taxon>Metazoa</taxon>
        <taxon>Ecdysozoa</taxon>
        <taxon>Nematoda</taxon>
        <taxon>Chromadorea</taxon>
        <taxon>Rhabditida</taxon>
        <taxon>Rhabditina</taxon>
        <taxon>Rhabditomorpha</taxon>
        <taxon>Rhabditoidea</taxon>
        <taxon>Rhabditidae</taxon>
        <taxon>Peloderinae</taxon>
        <taxon>Caenorhabditis</taxon>
    </lineage>
</organism>
<proteinExistence type="predicted"/>
<dbReference type="STRING" id="6239.ZC412.5.1"/>
<feature type="region of interest" description="Disordered" evidence="1">
    <location>
        <begin position="75"/>
        <end position="104"/>
    </location>
</feature>
<dbReference type="PIR" id="T27563">
    <property type="entry name" value="T27563"/>
</dbReference>
<accession>Q23309</accession>
<dbReference type="PaxDb" id="6239-ZC412.5"/>
<evidence type="ECO:0000313" key="4">
    <source>
        <dbReference type="WormBase" id="ZC412.5"/>
    </source>
</evidence>
<dbReference type="CTD" id="191161"/>
<dbReference type="Proteomes" id="UP000001940">
    <property type="component" value="Chromosome V"/>
</dbReference>
<dbReference type="WormBase" id="ZC412.5">
    <property type="protein sequence ID" value="CE15219"/>
    <property type="gene ID" value="WBGene00013886"/>
</dbReference>
<evidence type="ECO:0000313" key="3">
    <source>
        <dbReference type="Proteomes" id="UP000001940"/>
    </source>
</evidence>
<dbReference type="RefSeq" id="NP_506663.1">
    <property type="nucleotide sequence ID" value="NM_074262.1"/>
</dbReference>
<dbReference type="FunCoup" id="Q23309">
    <property type="interactions" value="1532"/>
</dbReference>
<keyword evidence="3" id="KW-1185">Reference proteome</keyword>
<feature type="compositionally biased region" description="Low complexity" evidence="1">
    <location>
        <begin position="92"/>
        <end position="104"/>
    </location>
</feature>
<gene>
    <name evidence="2" type="ORF">CELE_ZC412.5</name>
    <name evidence="2 4" type="ORF">ZC412.5</name>
</gene>
<dbReference type="EMBL" id="BX284605">
    <property type="protein sequence ID" value="CAB01532.1"/>
    <property type="molecule type" value="Genomic_DNA"/>
</dbReference>
<dbReference type="AlphaFoldDB" id="Q23309"/>
<dbReference type="SMR" id="Q23309"/>
<feature type="region of interest" description="Disordered" evidence="1">
    <location>
        <begin position="1"/>
        <end position="23"/>
    </location>
</feature>